<dbReference type="SUPFAM" id="SSF55729">
    <property type="entry name" value="Acyl-CoA N-acyltransferases (Nat)"/>
    <property type="match status" value="1"/>
</dbReference>
<dbReference type="GO" id="GO:0016740">
    <property type="term" value="F:transferase activity"/>
    <property type="evidence" value="ECO:0007669"/>
    <property type="project" value="UniProtKB-KW"/>
</dbReference>
<accession>A0A174DXE8</accession>
<evidence type="ECO:0000259" key="1">
    <source>
        <dbReference type="PROSITE" id="PS51729"/>
    </source>
</evidence>
<evidence type="ECO:0000313" key="2">
    <source>
        <dbReference type="EMBL" id="OBY11014.1"/>
    </source>
</evidence>
<dbReference type="RefSeq" id="WP_055254173.1">
    <property type="nucleotide sequence ID" value="NZ_CYZW01000005.1"/>
</dbReference>
<dbReference type="InterPro" id="IPR016181">
    <property type="entry name" value="Acyl_CoA_acyltransferase"/>
</dbReference>
<name>A0A174DXE8_9CLOT</name>
<dbReference type="InterPro" id="IPR031165">
    <property type="entry name" value="GNAT_YJDJ"/>
</dbReference>
<reference evidence="2 3" key="1">
    <citation type="submission" date="2016-06" db="EMBL/GenBank/DDBJ databases">
        <authorList>
            <person name="Kjaerup R.B."/>
            <person name="Dalgaard T.S."/>
            <person name="Juul-Madsen H.R."/>
        </authorList>
    </citation>
    <scope>NUCLEOTIDE SEQUENCE [LARGE SCALE GENOMIC DNA]</scope>
    <source>
        <strain evidence="2 3">373-A1</strain>
    </source>
</reference>
<organism evidence="2 3">
    <name type="scientific">Clostridium paraputrificum</name>
    <dbReference type="NCBI Taxonomy" id="29363"/>
    <lineage>
        <taxon>Bacteria</taxon>
        <taxon>Bacillati</taxon>
        <taxon>Bacillota</taxon>
        <taxon>Clostridia</taxon>
        <taxon>Eubacteriales</taxon>
        <taxon>Clostridiaceae</taxon>
        <taxon>Clostridium</taxon>
    </lineage>
</organism>
<dbReference type="EMBL" id="MAPZ01000017">
    <property type="protein sequence ID" value="OBY11014.1"/>
    <property type="molecule type" value="Genomic_DNA"/>
</dbReference>
<dbReference type="Pfam" id="PF14542">
    <property type="entry name" value="Acetyltransf_CG"/>
    <property type="match status" value="1"/>
</dbReference>
<dbReference type="AlphaFoldDB" id="A0A174DXE8"/>
<dbReference type="PANTHER" id="PTHR31435">
    <property type="entry name" value="PROTEIN NATD1"/>
    <property type="match status" value="1"/>
</dbReference>
<dbReference type="InterPro" id="IPR045057">
    <property type="entry name" value="Gcn5-rel_NAT"/>
</dbReference>
<dbReference type="PANTHER" id="PTHR31435:SF10">
    <property type="entry name" value="BSR4717 PROTEIN"/>
    <property type="match status" value="1"/>
</dbReference>
<comment type="caution">
    <text evidence="2">The sequence shown here is derived from an EMBL/GenBank/DDBJ whole genome shotgun (WGS) entry which is preliminary data.</text>
</comment>
<dbReference type="OrthoDB" id="9793389at2"/>
<dbReference type="Proteomes" id="UP000092714">
    <property type="component" value="Unassembled WGS sequence"/>
</dbReference>
<dbReference type="eggNOG" id="COG2388">
    <property type="taxonomic scope" value="Bacteria"/>
</dbReference>
<keyword evidence="2" id="KW-0808">Transferase</keyword>
<dbReference type="CDD" id="cd04301">
    <property type="entry name" value="NAT_SF"/>
    <property type="match status" value="1"/>
</dbReference>
<sequence>MNWKYEKERIYSENDKGELMAEVTFKREKGEEVNIDHVYVNPVLRGQGVASKTMLIMVEYLRKEKLKATATCSYANDWFKKNEKQYLDVISDNNIDAVVACKIGGKH</sequence>
<dbReference type="Gene3D" id="3.40.630.30">
    <property type="match status" value="1"/>
</dbReference>
<evidence type="ECO:0000313" key="3">
    <source>
        <dbReference type="Proteomes" id="UP000092714"/>
    </source>
</evidence>
<gene>
    <name evidence="2" type="ORF">CP373A1_07595</name>
</gene>
<feature type="domain" description="N-acetyltransferase" evidence="1">
    <location>
        <begin position="2"/>
        <end position="91"/>
    </location>
</feature>
<protein>
    <submittedName>
        <fullName evidence="2">Acetyltransferase</fullName>
    </submittedName>
</protein>
<proteinExistence type="predicted"/>
<dbReference type="PROSITE" id="PS51729">
    <property type="entry name" value="GNAT_YJDJ"/>
    <property type="match status" value="1"/>
</dbReference>
<keyword evidence="3" id="KW-1185">Reference proteome</keyword>